<sequence>MVHLTVHLVREVELCGPICFRWMYPFERYMKVCKGYVRSKRHPEGCIVECYIAEEAIEFLAELLLDDKTVGIPKEKYIVDKPTSGATVESVYGKEFQQAHLCVLQNTDEFRSYFLEHMEHLKREFPKYKKNKKWLLDKQNMTFGQWVKERVESQLAEPGCDIPEIVRWIADKPSNEVPKFSGYQIGGGGAI</sequence>
<evidence type="ECO:0000313" key="3">
    <source>
        <dbReference type="Proteomes" id="UP000238479"/>
    </source>
</evidence>
<dbReference type="AlphaFoldDB" id="A0A2P6QJH5"/>
<dbReference type="OMA" id="HPEGCIV"/>
<dbReference type="PANTHER" id="PTHR48258">
    <property type="entry name" value="DUF4218 DOMAIN-CONTAINING PROTEIN-RELATED"/>
    <property type="match status" value="1"/>
</dbReference>
<proteinExistence type="predicted"/>
<dbReference type="InterPro" id="IPR025452">
    <property type="entry name" value="DUF4218"/>
</dbReference>
<accession>A0A2P6QJH5</accession>
<name>A0A2P6QJH5_ROSCH</name>
<evidence type="ECO:0000259" key="1">
    <source>
        <dbReference type="Pfam" id="PF13960"/>
    </source>
</evidence>
<feature type="domain" description="DUF4218" evidence="1">
    <location>
        <begin position="1"/>
        <end position="66"/>
    </location>
</feature>
<dbReference type="EMBL" id="PDCK01000043">
    <property type="protein sequence ID" value="PRQ34330.1"/>
    <property type="molecule type" value="Genomic_DNA"/>
</dbReference>
<dbReference type="Gramene" id="PRQ34330">
    <property type="protein sequence ID" value="PRQ34330"/>
    <property type="gene ID" value="RchiOBHm_Chr5g0067611"/>
</dbReference>
<keyword evidence="3" id="KW-1185">Reference proteome</keyword>
<dbReference type="Proteomes" id="UP000238479">
    <property type="component" value="Chromosome 5"/>
</dbReference>
<gene>
    <name evidence="2" type="ORF">RchiOBHm_Chr5g0067611</name>
</gene>
<dbReference type="PANTHER" id="PTHR48258:SF9">
    <property type="entry name" value="OS01G0348150 PROTEIN"/>
    <property type="match status" value="1"/>
</dbReference>
<organism evidence="2 3">
    <name type="scientific">Rosa chinensis</name>
    <name type="common">China rose</name>
    <dbReference type="NCBI Taxonomy" id="74649"/>
    <lineage>
        <taxon>Eukaryota</taxon>
        <taxon>Viridiplantae</taxon>
        <taxon>Streptophyta</taxon>
        <taxon>Embryophyta</taxon>
        <taxon>Tracheophyta</taxon>
        <taxon>Spermatophyta</taxon>
        <taxon>Magnoliopsida</taxon>
        <taxon>eudicotyledons</taxon>
        <taxon>Gunneridae</taxon>
        <taxon>Pentapetalae</taxon>
        <taxon>rosids</taxon>
        <taxon>fabids</taxon>
        <taxon>Rosales</taxon>
        <taxon>Rosaceae</taxon>
        <taxon>Rosoideae</taxon>
        <taxon>Rosoideae incertae sedis</taxon>
        <taxon>Rosa</taxon>
    </lineage>
</organism>
<protein>
    <recommendedName>
        <fullName evidence="1">DUF4218 domain-containing protein</fullName>
    </recommendedName>
</protein>
<evidence type="ECO:0000313" key="2">
    <source>
        <dbReference type="EMBL" id="PRQ34330.1"/>
    </source>
</evidence>
<dbReference type="Pfam" id="PF13960">
    <property type="entry name" value="DUF4218"/>
    <property type="match status" value="1"/>
</dbReference>
<reference evidence="2 3" key="1">
    <citation type="journal article" date="2018" name="Nat. Genet.">
        <title>The Rosa genome provides new insights in the design of modern roses.</title>
        <authorList>
            <person name="Bendahmane M."/>
        </authorList>
    </citation>
    <scope>NUCLEOTIDE SEQUENCE [LARGE SCALE GENOMIC DNA]</scope>
    <source>
        <strain evidence="3">cv. Old Blush</strain>
    </source>
</reference>
<comment type="caution">
    <text evidence="2">The sequence shown here is derived from an EMBL/GenBank/DDBJ whole genome shotgun (WGS) entry which is preliminary data.</text>
</comment>